<dbReference type="Proteomes" id="UP000070160">
    <property type="component" value="Unassembled WGS sequence"/>
</dbReference>
<dbReference type="STRING" id="1588748.HMPREF3182_01057"/>
<protein>
    <submittedName>
        <fullName evidence="1">Oxidoreductase</fullName>
    </submittedName>
</protein>
<name>A0A134CEV5_9FIRM</name>
<evidence type="ECO:0000313" key="1">
    <source>
        <dbReference type="EMBL" id="KXB90634.1"/>
    </source>
</evidence>
<dbReference type="RefSeq" id="WP_062485831.1">
    <property type="nucleotide sequence ID" value="NZ_KQ960952.1"/>
</dbReference>
<dbReference type="EMBL" id="LSDT01000044">
    <property type="protein sequence ID" value="KXB90634.1"/>
    <property type="molecule type" value="Genomic_DNA"/>
</dbReference>
<comment type="caution">
    <text evidence="1">The sequence shown here is derived from an EMBL/GenBank/DDBJ whole genome shotgun (WGS) entry which is preliminary data.</text>
</comment>
<accession>A0A134CEV5</accession>
<evidence type="ECO:0000313" key="2">
    <source>
        <dbReference type="Proteomes" id="UP000070160"/>
    </source>
</evidence>
<sequence>MKKEYELAKKYHLEGNNCVESIVKTCNDSMQLQLPEEAIRMVSGLGGGLGRSGCVCGALSGACLVLGSLVGRLDPAEKPLPEVYQYTGEFHNRFKKHFGTTCCRSLNKLQFGTPEYRKYCINITATAADMLSDFIEEKGLQKKNSIK</sequence>
<proteinExistence type="predicted"/>
<reference evidence="2" key="1">
    <citation type="submission" date="2016-01" db="EMBL/GenBank/DDBJ databases">
        <authorList>
            <person name="Mitreva M."/>
            <person name="Pepin K.H."/>
            <person name="Mihindukulasuriya K.A."/>
            <person name="Fulton R."/>
            <person name="Fronick C."/>
            <person name="O'Laughlin M."/>
            <person name="Miner T."/>
            <person name="Herter B."/>
            <person name="Rosa B.A."/>
            <person name="Cordes M."/>
            <person name="Tomlinson C."/>
            <person name="Wollam A."/>
            <person name="Palsikar V.B."/>
            <person name="Mardis E.R."/>
            <person name="Wilson R.K."/>
        </authorList>
    </citation>
    <scope>NUCLEOTIDE SEQUENCE [LARGE SCALE GENOMIC DNA]</scope>
    <source>
        <strain evidence="2">KA00182</strain>
    </source>
</reference>
<keyword evidence="2" id="KW-1185">Reference proteome</keyword>
<dbReference type="NCBIfam" id="TIGR01909">
    <property type="entry name" value="C_GCAxxG_C_C"/>
    <property type="match status" value="1"/>
</dbReference>
<dbReference type="Pfam" id="PF09719">
    <property type="entry name" value="C_GCAxxG_C_C"/>
    <property type="match status" value="1"/>
</dbReference>
<dbReference type="SUPFAM" id="SSF48695">
    <property type="entry name" value="Multiheme cytochromes"/>
    <property type="match status" value="1"/>
</dbReference>
<dbReference type="PATRIC" id="fig|1588748.3.peg.1016"/>
<organism evidence="1 2">
    <name type="scientific">Megasphaera hutchinsoni</name>
    <dbReference type="NCBI Taxonomy" id="1588748"/>
    <lineage>
        <taxon>Bacteria</taxon>
        <taxon>Bacillati</taxon>
        <taxon>Bacillota</taxon>
        <taxon>Negativicutes</taxon>
        <taxon>Veillonellales</taxon>
        <taxon>Veillonellaceae</taxon>
        <taxon>Megasphaera</taxon>
    </lineage>
</organism>
<gene>
    <name evidence="1" type="ORF">HMPREF3182_01057</name>
</gene>
<dbReference type="InterPro" id="IPR010181">
    <property type="entry name" value="CGCAxxGCC_motif"/>
</dbReference>
<dbReference type="AlphaFoldDB" id="A0A134CEV5"/>
<dbReference type="InterPro" id="IPR036280">
    <property type="entry name" value="Multihaem_cyt_sf"/>
</dbReference>